<feature type="compositionally biased region" description="Basic and acidic residues" evidence="9">
    <location>
        <begin position="536"/>
        <end position="547"/>
    </location>
</feature>
<dbReference type="PANTHER" id="PTHR14513">
    <property type="entry name" value="PROTECTION OF TELOMERES 1"/>
    <property type="match status" value="1"/>
</dbReference>
<evidence type="ECO:0000256" key="3">
    <source>
        <dbReference type="ARBA" id="ARBA00008442"/>
    </source>
</evidence>
<evidence type="ECO:0000256" key="7">
    <source>
        <dbReference type="ARBA" id="ARBA00023125"/>
    </source>
</evidence>
<organism evidence="11 12">
    <name type="scientific">Cyphellophora attinorum</name>
    <dbReference type="NCBI Taxonomy" id="1664694"/>
    <lineage>
        <taxon>Eukaryota</taxon>
        <taxon>Fungi</taxon>
        <taxon>Dikarya</taxon>
        <taxon>Ascomycota</taxon>
        <taxon>Pezizomycotina</taxon>
        <taxon>Eurotiomycetes</taxon>
        <taxon>Chaetothyriomycetidae</taxon>
        <taxon>Chaetothyriales</taxon>
        <taxon>Cyphellophoraceae</taxon>
        <taxon>Cyphellophora</taxon>
    </lineage>
</organism>
<dbReference type="GO" id="GO:0098505">
    <property type="term" value="F:G-rich strand telomeric DNA binding"/>
    <property type="evidence" value="ECO:0007669"/>
    <property type="project" value="TreeGrafter"/>
</dbReference>
<proteinExistence type="inferred from homology"/>
<dbReference type="AlphaFoldDB" id="A0A0N1NXU7"/>
<evidence type="ECO:0000256" key="4">
    <source>
        <dbReference type="ARBA" id="ARBA00015253"/>
    </source>
</evidence>
<feature type="compositionally biased region" description="Acidic residues" evidence="9">
    <location>
        <begin position="526"/>
        <end position="535"/>
    </location>
</feature>
<protein>
    <recommendedName>
        <fullName evidence="4">Protection of telomeres protein 1</fullName>
    </recommendedName>
</protein>
<feature type="compositionally biased region" description="Basic residues" evidence="9">
    <location>
        <begin position="408"/>
        <end position="422"/>
    </location>
</feature>
<dbReference type="GO" id="GO:0010521">
    <property type="term" value="F:telomerase inhibitor activity"/>
    <property type="evidence" value="ECO:0007669"/>
    <property type="project" value="TreeGrafter"/>
</dbReference>
<evidence type="ECO:0000313" key="11">
    <source>
        <dbReference type="EMBL" id="KPI36080.1"/>
    </source>
</evidence>
<dbReference type="InterPro" id="IPR011564">
    <property type="entry name" value="Telomer_end-bd_POT1/Cdc13"/>
</dbReference>
<feature type="domain" description="Telomeric single stranded DNA binding POT1/Cdc13" evidence="10">
    <location>
        <begin position="13"/>
        <end position="154"/>
    </location>
</feature>
<keyword evidence="8" id="KW-0539">Nucleus</keyword>
<evidence type="ECO:0000256" key="2">
    <source>
        <dbReference type="ARBA" id="ARBA00004574"/>
    </source>
</evidence>
<dbReference type="InterPro" id="IPR012340">
    <property type="entry name" value="NA-bd_OB-fold"/>
</dbReference>
<dbReference type="Gene3D" id="2.40.50.140">
    <property type="entry name" value="Nucleic acid-binding proteins"/>
    <property type="match status" value="2"/>
</dbReference>
<name>A0A0N1NXU7_9EURO</name>
<dbReference type="VEuPathDB" id="FungiDB:AB675_1639"/>
<comment type="similarity">
    <text evidence="3">Belongs to the telombin family.</text>
</comment>
<dbReference type="InterPro" id="IPR032042">
    <property type="entry name" value="POT1PC"/>
</dbReference>
<dbReference type="FunFam" id="2.40.50.140:FF:000303">
    <property type="entry name" value="Protection of telomeres protein 1"/>
    <property type="match status" value="1"/>
</dbReference>
<evidence type="ECO:0000313" key="12">
    <source>
        <dbReference type="Proteomes" id="UP000038010"/>
    </source>
</evidence>
<keyword evidence="5" id="KW-0158">Chromosome</keyword>
<dbReference type="RefSeq" id="XP_017996043.1">
    <property type="nucleotide sequence ID" value="XM_018141542.1"/>
</dbReference>
<gene>
    <name evidence="11" type="ORF">AB675_1639</name>
</gene>
<dbReference type="STRING" id="1664694.A0A0N1NXU7"/>
<dbReference type="GO" id="GO:0016233">
    <property type="term" value="P:telomere capping"/>
    <property type="evidence" value="ECO:0007669"/>
    <property type="project" value="TreeGrafter"/>
</dbReference>
<evidence type="ECO:0000256" key="5">
    <source>
        <dbReference type="ARBA" id="ARBA00022454"/>
    </source>
</evidence>
<keyword evidence="12" id="KW-1185">Reference proteome</keyword>
<dbReference type="Pfam" id="PF16686">
    <property type="entry name" value="POT1PC"/>
    <property type="match status" value="1"/>
</dbReference>
<sequence length="737" mass="82512">MAYPGIPIPPRGFTDLKSAWDHPLAAPGDKHFCYMIGVCVDFLPITKSRGSDYTMKLTLHDPYWVDGIGMAFQLFVKKESHAPQVTNQGDVIIFHSAGTLYNPRMGKVALSNYSSTWSVLDYDSLRNSTADDFSDVVIHRSDRDGVKAPIPNVEEIKYAKAILELEDSSSWKGLQGQTSLETNNIMAANGGTPSMVRGKERSISSLTIPVDRDYYVDILAEVRRIYTTDMRMELSVTDYTDENPSLFDCKPESDENAHDPGDQFGYIASSHKAWPGPWGRRTFNITLWEPHRSYAVASVTHGSLIQFRNVHVKVDQQAKLEGIVHQDKLYPDKVLVSAHKPYEAETNEPLRDLLKRKKAYEDHCKRSGLRFVRDADPKKLPSHSKLDQANGRAISPQLEEAPRDAKAAKRNKRNKQKQKKKAASAAKNGLDDANERSAGLAEKAVSSLAANAHVRTVTSTQSLISISSILEPSTRQQKTMAGNIWIAPFVNQRYKSKVKVIDFYPNNLEDFAVRAKRKSEYAEAGIDSDDDEENEKADNTPHDHDESSSEDANSDGGNDSDAMAVDNEEGIPSNKKRRSKWEWRFALTITDPNTSPTNASDDKVIRLIVTGDGAEHLLRASACNLRKSPNALAQLREKLFILWGNLEELLTEQLSTSRSRAGSGDVNTDAADQDRDRRSALSLVQKHYKSQPFECFIEEYGVLKAKKTRIRNDGSIGNGDRMEDWERCFRICKTTIA</sequence>
<dbReference type="EMBL" id="LFJN01000034">
    <property type="protein sequence ID" value="KPI36080.1"/>
    <property type="molecule type" value="Genomic_DNA"/>
</dbReference>
<feature type="region of interest" description="Disordered" evidence="9">
    <location>
        <begin position="372"/>
        <end position="433"/>
    </location>
</feature>
<accession>A0A0N1NXU7</accession>
<comment type="caution">
    <text evidence="11">The sequence shown here is derived from an EMBL/GenBank/DDBJ whole genome shotgun (WGS) entry which is preliminary data.</text>
</comment>
<dbReference type="SMART" id="SM00976">
    <property type="entry name" value="Telo_bind"/>
    <property type="match status" value="1"/>
</dbReference>
<dbReference type="GeneID" id="28733422"/>
<evidence type="ECO:0000256" key="9">
    <source>
        <dbReference type="SAM" id="MobiDB-lite"/>
    </source>
</evidence>
<dbReference type="PANTHER" id="PTHR14513:SF0">
    <property type="entry name" value="PROTECTION OF TELOMERES PROTEIN 1"/>
    <property type="match status" value="1"/>
</dbReference>
<keyword evidence="7" id="KW-0238">DNA-binding</keyword>
<dbReference type="InterPro" id="IPR028389">
    <property type="entry name" value="POT1"/>
</dbReference>
<dbReference type="Proteomes" id="UP000038010">
    <property type="component" value="Unassembled WGS sequence"/>
</dbReference>
<dbReference type="SUPFAM" id="SSF50249">
    <property type="entry name" value="Nucleic acid-binding proteins"/>
    <property type="match status" value="2"/>
</dbReference>
<evidence type="ECO:0000256" key="8">
    <source>
        <dbReference type="ARBA" id="ARBA00023242"/>
    </source>
</evidence>
<dbReference type="GO" id="GO:0000783">
    <property type="term" value="C:nuclear telomere cap complex"/>
    <property type="evidence" value="ECO:0007669"/>
    <property type="project" value="TreeGrafter"/>
</dbReference>
<evidence type="ECO:0000259" key="10">
    <source>
        <dbReference type="SMART" id="SM00976"/>
    </source>
</evidence>
<keyword evidence="6" id="KW-0779">Telomere</keyword>
<evidence type="ECO:0000256" key="1">
    <source>
        <dbReference type="ARBA" id="ARBA00004123"/>
    </source>
</evidence>
<dbReference type="OrthoDB" id="2186770at2759"/>
<feature type="region of interest" description="Disordered" evidence="9">
    <location>
        <begin position="522"/>
        <end position="575"/>
    </location>
</feature>
<evidence type="ECO:0000256" key="6">
    <source>
        <dbReference type="ARBA" id="ARBA00022895"/>
    </source>
</evidence>
<reference evidence="11 12" key="1">
    <citation type="submission" date="2015-06" db="EMBL/GenBank/DDBJ databases">
        <title>Draft genome of the ant-associated black yeast Phialophora attae CBS 131958.</title>
        <authorList>
            <person name="Moreno L.F."/>
            <person name="Stielow B.J."/>
            <person name="de Hoog S."/>
            <person name="Vicente V.A."/>
            <person name="Weiss V.A."/>
            <person name="de Vries M."/>
            <person name="Cruz L.M."/>
            <person name="Souza E.M."/>
        </authorList>
    </citation>
    <scope>NUCLEOTIDE SEQUENCE [LARGE SCALE GENOMIC DNA]</scope>
    <source>
        <strain evidence="11 12">CBS 131958</strain>
    </source>
</reference>
<dbReference type="GO" id="GO:0032210">
    <property type="term" value="P:regulation of telomere maintenance via telomerase"/>
    <property type="evidence" value="ECO:0007669"/>
    <property type="project" value="TreeGrafter"/>
</dbReference>
<dbReference type="Pfam" id="PF02765">
    <property type="entry name" value="POT1"/>
    <property type="match status" value="1"/>
</dbReference>
<comment type="subcellular location">
    <subcellularLocation>
        <location evidence="2">Chromosome</location>
        <location evidence="2">Telomere</location>
    </subcellularLocation>
    <subcellularLocation>
        <location evidence="1">Nucleus</location>
    </subcellularLocation>
</comment>